<gene>
    <name evidence="2" type="ORF">SAMN05216276_11356</name>
</gene>
<dbReference type="PANTHER" id="PTHR28152:SF1">
    <property type="entry name" value="HYDROXYACYL-THIOESTER DEHYDRATASE TYPE 2, MITOCHONDRIAL"/>
    <property type="match status" value="1"/>
</dbReference>
<accession>A0A239PCI6</accession>
<dbReference type="PANTHER" id="PTHR28152">
    <property type="entry name" value="HYDROXYACYL-THIOESTER DEHYDRATASE TYPE 2, MITOCHONDRIAL"/>
    <property type="match status" value="1"/>
</dbReference>
<name>A0A239PCI6_9ACTN</name>
<feature type="region of interest" description="Disordered" evidence="1">
    <location>
        <begin position="1"/>
        <end position="20"/>
    </location>
</feature>
<dbReference type="AlphaFoldDB" id="A0A239PCI6"/>
<organism evidence="2 3">
    <name type="scientific">Streptosporangium subroseum</name>
    <dbReference type="NCBI Taxonomy" id="106412"/>
    <lineage>
        <taxon>Bacteria</taxon>
        <taxon>Bacillati</taxon>
        <taxon>Actinomycetota</taxon>
        <taxon>Actinomycetes</taxon>
        <taxon>Streptosporangiales</taxon>
        <taxon>Streptosporangiaceae</taxon>
        <taxon>Streptosporangium</taxon>
    </lineage>
</organism>
<dbReference type="RefSeq" id="WP_089213906.1">
    <property type="nucleotide sequence ID" value="NZ_FZOD01000135.1"/>
</dbReference>
<dbReference type="InterPro" id="IPR029069">
    <property type="entry name" value="HotDog_dom_sf"/>
</dbReference>
<sequence>MTSNAAAARQGGAPTSRRTELIIPEPAEALAGLLDIDPPSEELPALWHWIYLLERRRQGDLGPDGHPTHGIPAPPGPGRLRMFAGGRVSMHTPLRFGEPATRTTRVIRTAEKEGKSGPLTFVTVRSDIEQGGRLAIADEQDIVYRAPGSTLPTKPSTTAETPAPTGTLALDVDSVVLFRFSALTYNAHRIHYDPAYAAREGYPGLVVHGPLQALMMGELIRRSGLPLAGQEFAYRLVAPMVGEQRLTVAPNPEETCVSAQVRDGTGRVTATSTLRPWST</sequence>
<dbReference type="Proteomes" id="UP000198282">
    <property type="component" value="Unassembled WGS sequence"/>
</dbReference>
<evidence type="ECO:0000313" key="3">
    <source>
        <dbReference type="Proteomes" id="UP000198282"/>
    </source>
</evidence>
<dbReference type="EMBL" id="FZOD01000135">
    <property type="protein sequence ID" value="SNT64777.1"/>
    <property type="molecule type" value="Genomic_DNA"/>
</dbReference>
<dbReference type="Gene3D" id="3.10.129.10">
    <property type="entry name" value="Hotdog Thioesterase"/>
    <property type="match status" value="2"/>
</dbReference>
<evidence type="ECO:0000256" key="1">
    <source>
        <dbReference type="SAM" id="MobiDB-lite"/>
    </source>
</evidence>
<dbReference type="InterPro" id="IPR052741">
    <property type="entry name" value="Mitochondrial_HTD2"/>
</dbReference>
<dbReference type="GO" id="GO:0019171">
    <property type="term" value="F:(3R)-hydroxyacyl-[acyl-carrier-protein] dehydratase activity"/>
    <property type="evidence" value="ECO:0007669"/>
    <property type="project" value="TreeGrafter"/>
</dbReference>
<protein>
    <submittedName>
        <fullName evidence="2">3-methylfumaryl-CoA hydratase</fullName>
    </submittedName>
</protein>
<reference evidence="2 3" key="1">
    <citation type="submission" date="2017-06" db="EMBL/GenBank/DDBJ databases">
        <authorList>
            <person name="Kim H.J."/>
            <person name="Triplett B.A."/>
        </authorList>
    </citation>
    <scope>NUCLEOTIDE SEQUENCE [LARGE SCALE GENOMIC DNA]</scope>
    <source>
        <strain evidence="2 3">CGMCC 4.2132</strain>
    </source>
</reference>
<evidence type="ECO:0000313" key="2">
    <source>
        <dbReference type="EMBL" id="SNT64777.1"/>
    </source>
</evidence>
<proteinExistence type="predicted"/>
<dbReference type="OrthoDB" id="7183822at2"/>
<dbReference type="SUPFAM" id="SSF54637">
    <property type="entry name" value="Thioesterase/thiol ester dehydrase-isomerase"/>
    <property type="match status" value="1"/>
</dbReference>
<keyword evidence="3" id="KW-1185">Reference proteome</keyword>